<dbReference type="AlphaFoldDB" id="A0A540MST7"/>
<accession>A0A540MST7</accession>
<protein>
    <submittedName>
        <fullName evidence="2">Uncharacterized protein</fullName>
    </submittedName>
</protein>
<evidence type="ECO:0000256" key="1">
    <source>
        <dbReference type="SAM" id="MobiDB-lite"/>
    </source>
</evidence>
<comment type="caution">
    <text evidence="2">The sequence shown here is derived from an EMBL/GenBank/DDBJ whole genome shotgun (WGS) entry which is preliminary data.</text>
</comment>
<proteinExistence type="predicted"/>
<keyword evidence="3" id="KW-1185">Reference proteome</keyword>
<organism evidence="2 3">
    <name type="scientific">Malus baccata</name>
    <name type="common">Siberian crab apple</name>
    <name type="synonym">Pyrus baccata</name>
    <dbReference type="NCBI Taxonomy" id="106549"/>
    <lineage>
        <taxon>Eukaryota</taxon>
        <taxon>Viridiplantae</taxon>
        <taxon>Streptophyta</taxon>
        <taxon>Embryophyta</taxon>
        <taxon>Tracheophyta</taxon>
        <taxon>Spermatophyta</taxon>
        <taxon>Magnoliopsida</taxon>
        <taxon>eudicotyledons</taxon>
        <taxon>Gunneridae</taxon>
        <taxon>Pentapetalae</taxon>
        <taxon>rosids</taxon>
        <taxon>fabids</taxon>
        <taxon>Rosales</taxon>
        <taxon>Rosaceae</taxon>
        <taxon>Amygdaloideae</taxon>
        <taxon>Maleae</taxon>
        <taxon>Malus</taxon>
    </lineage>
</organism>
<dbReference type="Proteomes" id="UP000315295">
    <property type="component" value="Unassembled WGS sequence"/>
</dbReference>
<name>A0A540MST7_MALBA</name>
<feature type="region of interest" description="Disordered" evidence="1">
    <location>
        <begin position="1"/>
        <end position="25"/>
    </location>
</feature>
<evidence type="ECO:0000313" key="2">
    <source>
        <dbReference type="EMBL" id="TQE01865.1"/>
    </source>
</evidence>
<reference evidence="2 3" key="1">
    <citation type="journal article" date="2019" name="G3 (Bethesda)">
        <title>Sequencing of a Wild Apple (Malus baccata) Genome Unravels the Differences Between Cultivated and Wild Apple Species Regarding Disease Resistance and Cold Tolerance.</title>
        <authorList>
            <person name="Chen X."/>
        </authorList>
    </citation>
    <scope>NUCLEOTIDE SEQUENCE [LARGE SCALE GENOMIC DNA]</scope>
    <source>
        <strain evidence="3">cv. Shandingzi</strain>
        <tissue evidence="2">Leaves</tissue>
    </source>
</reference>
<dbReference type="EMBL" id="VIEB01000187">
    <property type="protein sequence ID" value="TQE01865.1"/>
    <property type="molecule type" value="Genomic_DNA"/>
</dbReference>
<gene>
    <name evidence="2" type="ORF">C1H46_012489</name>
</gene>
<dbReference type="STRING" id="106549.A0A540MST7"/>
<evidence type="ECO:0000313" key="3">
    <source>
        <dbReference type="Proteomes" id="UP000315295"/>
    </source>
</evidence>
<sequence>MQKMAQEWFSQTGSGVDDSQKPSSSSLLADWNLYAVSQSTDESSSLGLGFDLESTVRSVNDIDFGTFSVKTKPRCLRDTWIWSKALSL</sequence>